<organism evidence="2 3">
    <name type="scientific">Choiromyces venosus 120613-1</name>
    <dbReference type="NCBI Taxonomy" id="1336337"/>
    <lineage>
        <taxon>Eukaryota</taxon>
        <taxon>Fungi</taxon>
        <taxon>Dikarya</taxon>
        <taxon>Ascomycota</taxon>
        <taxon>Pezizomycotina</taxon>
        <taxon>Pezizomycetes</taxon>
        <taxon>Pezizales</taxon>
        <taxon>Tuberaceae</taxon>
        <taxon>Choiromyces</taxon>
    </lineage>
</organism>
<dbReference type="EMBL" id="ML120361">
    <property type="protein sequence ID" value="RPB03770.1"/>
    <property type="molecule type" value="Genomic_DNA"/>
</dbReference>
<name>A0A3N4JZF4_9PEZI</name>
<reference evidence="2 3" key="1">
    <citation type="journal article" date="2018" name="Nat. Ecol. Evol.">
        <title>Pezizomycetes genomes reveal the molecular basis of ectomycorrhizal truffle lifestyle.</title>
        <authorList>
            <person name="Murat C."/>
            <person name="Payen T."/>
            <person name="Noel B."/>
            <person name="Kuo A."/>
            <person name="Morin E."/>
            <person name="Chen J."/>
            <person name="Kohler A."/>
            <person name="Krizsan K."/>
            <person name="Balestrini R."/>
            <person name="Da Silva C."/>
            <person name="Montanini B."/>
            <person name="Hainaut M."/>
            <person name="Levati E."/>
            <person name="Barry K.W."/>
            <person name="Belfiori B."/>
            <person name="Cichocki N."/>
            <person name="Clum A."/>
            <person name="Dockter R.B."/>
            <person name="Fauchery L."/>
            <person name="Guy J."/>
            <person name="Iotti M."/>
            <person name="Le Tacon F."/>
            <person name="Lindquist E.A."/>
            <person name="Lipzen A."/>
            <person name="Malagnac F."/>
            <person name="Mello A."/>
            <person name="Molinier V."/>
            <person name="Miyauchi S."/>
            <person name="Poulain J."/>
            <person name="Riccioni C."/>
            <person name="Rubini A."/>
            <person name="Sitrit Y."/>
            <person name="Splivallo R."/>
            <person name="Traeger S."/>
            <person name="Wang M."/>
            <person name="Zifcakova L."/>
            <person name="Wipf D."/>
            <person name="Zambonelli A."/>
            <person name="Paolocci F."/>
            <person name="Nowrousian M."/>
            <person name="Ottonello S."/>
            <person name="Baldrian P."/>
            <person name="Spatafora J.W."/>
            <person name="Henrissat B."/>
            <person name="Nagy L.G."/>
            <person name="Aury J.M."/>
            <person name="Wincker P."/>
            <person name="Grigoriev I.V."/>
            <person name="Bonfante P."/>
            <person name="Martin F.M."/>
        </authorList>
    </citation>
    <scope>NUCLEOTIDE SEQUENCE [LARGE SCALE GENOMIC DNA]</scope>
    <source>
        <strain evidence="2 3">120613-1</strain>
    </source>
</reference>
<gene>
    <name evidence="2" type="ORF">L873DRAFT_1786764</name>
</gene>
<dbReference type="OrthoDB" id="10482555at2759"/>
<feature type="compositionally biased region" description="Polar residues" evidence="1">
    <location>
        <begin position="19"/>
        <end position="28"/>
    </location>
</feature>
<evidence type="ECO:0000256" key="1">
    <source>
        <dbReference type="SAM" id="MobiDB-lite"/>
    </source>
</evidence>
<feature type="region of interest" description="Disordered" evidence="1">
    <location>
        <begin position="1"/>
        <end position="28"/>
    </location>
</feature>
<feature type="region of interest" description="Disordered" evidence="1">
    <location>
        <begin position="290"/>
        <end position="323"/>
    </location>
</feature>
<protein>
    <submittedName>
        <fullName evidence="2">Uncharacterized protein</fullName>
    </submittedName>
</protein>
<sequence length="333" mass="37533">MPPTLSEKSPESREPWSPDTKQTSIVLELGTNTRGVQYALRELLRQGPKRTQDAESTDSGSFLFYCSEDGDDHSDDKEGEKKKLNVLESSLVLNHMLSKPDKPKHEISIETISEEVGIERSAIVKALKEFTLADDALEDVVSFESLQKEVNRVLAIAHRAEITSWESIAPEGSEEKGVPRLPDDVILELAVGSPWPWLRRIRNETFTTSMKMMYLWNDVEELLEYSNKVSEYCGFLATRDELRYKLIKLGLEQPAANAKNLDPLKIQCFEILNFVCALIEVFIEKISEEAQKQRPGSSGETDGSEVTEDSEGTEGDQEDEVDEMVLIFPMLSV</sequence>
<accession>A0A3N4JZF4</accession>
<dbReference type="Proteomes" id="UP000276215">
    <property type="component" value="Unassembled WGS sequence"/>
</dbReference>
<evidence type="ECO:0000313" key="2">
    <source>
        <dbReference type="EMBL" id="RPB03770.1"/>
    </source>
</evidence>
<feature type="compositionally biased region" description="Acidic residues" evidence="1">
    <location>
        <begin position="302"/>
        <end position="323"/>
    </location>
</feature>
<keyword evidence="3" id="KW-1185">Reference proteome</keyword>
<evidence type="ECO:0000313" key="3">
    <source>
        <dbReference type="Proteomes" id="UP000276215"/>
    </source>
</evidence>
<dbReference type="AlphaFoldDB" id="A0A3N4JZF4"/>
<proteinExistence type="predicted"/>